<feature type="compositionally biased region" description="Polar residues" evidence="1">
    <location>
        <begin position="221"/>
        <end position="231"/>
    </location>
</feature>
<dbReference type="RefSeq" id="XP_012338389.1">
    <property type="nucleotide sequence ID" value="XM_012482966.1"/>
</dbReference>
<feature type="compositionally biased region" description="Low complexity" evidence="1">
    <location>
        <begin position="232"/>
        <end position="251"/>
    </location>
</feature>
<feature type="compositionally biased region" description="Gly residues" evidence="1">
    <location>
        <begin position="301"/>
        <end position="310"/>
    </location>
</feature>
<feature type="compositionally biased region" description="Polar residues" evidence="1">
    <location>
        <begin position="273"/>
        <end position="294"/>
    </location>
</feature>
<name>A0A0D9QDF3_PLAFR</name>
<dbReference type="GeneID" id="24270678"/>
<evidence type="ECO:0000256" key="1">
    <source>
        <dbReference type="SAM" id="MobiDB-lite"/>
    </source>
</evidence>
<reference evidence="2 3" key="1">
    <citation type="submission" date="2014-03" db="EMBL/GenBank/DDBJ databases">
        <title>The Genome Sequence of Plasmodium fragile nilgiri.</title>
        <authorList>
            <consortium name="The Broad Institute Genomics Platform"/>
            <consortium name="The Broad Institute Genome Sequencing Center for Infectious Disease"/>
            <person name="Neafsey D."/>
            <person name="Duraisingh M."/>
            <person name="Young S.K."/>
            <person name="Zeng Q."/>
            <person name="Gargeya S."/>
            <person name="Abouelleil A."/>
            <person name="Alvarado L."/>
            <person name="Chapman S.B."/>
            <person name="Gainer-Dewar J."/>
            <person name="Goldberg J."/>
            <person name="Griggs A."/>
            <person name="Gujja S."/>
            <person name="Hansen M."/>
            <person name="Howarth C."/>
            <person name="Imamovic A."/>
            <person name="Larimer J."/>
            <person name="Pearson M."/>
            <person name="Poon T.W."/>
            <person name="Priest M."/>
            <person name="Roberts A."/>
            <person name="Saif S."/>
            <person name="Shea T."/>
            <person name="Sykes S."/>
            <person name="Wortman J."/>
            <person name="Nusbaum C."/>
            <person name="Birren B."/>
        </authorList>
    </citation>
    <scope>NUCLEOTIDE SEQUENCE [LARGE SCALE GENOMIC DNA]</scope>
    <source>
        <strain evidence="3">nilgiri</strain>
    </source>
</reference>
<gene>
    <name evidence="2" type="ORF">AK88_05364</name>
</gene>
<sequence>MEDMEMETLGANCANDYYNHPKDPHGHPRQVTRAGDRIMCRLMSGALFFIYKRHKETGATGMETNNDERLKEYVRCGILNMFAKFLKESACKGDWGLWYAWYTMEQMDEYMGGVMKRVNCANEVYQNIQAGGWSMEQSIKQWLSTNKTLKDKMGKEGVSNICNWALDTDGNIKGGKTKGDAGNTRDMKAKNVTKKLTEGIKDIFVDMKQEVTETIQRQRHTQQAPGVQGVQTTSGSSSSTSTPPGTSEPGTADNVAGAVATHADGSKPADTATPETTPSKDTSVEHSNTSLTWRQETDGDGSTGAGDGRG</sequence>
<dbReference type="VEuPathDB" id="PlasmoDB:AK88_05364"/>
<protein>
    <submittedName>
        <fullName evidence="2">Uncharacterized protein</fullName>
    </submittedName>
</protein>
<dbReference type="AlphaFoldDB" id="A0A0D9QDF3"/>
<feature type="region of interest" description="Disordered" evidence="1">
    <location>
        <begin position="214"/>
        <end position="310"/>
    </location>
</feature>
<evidence type="ECO:0000313" key="2">
    <source>
        <dbReference type="EMBL" id="KJP85009.1"/>
    </source>
</evidence>
<evidence type="ECO:0000313" key="3">
    <source>
        <dbReference type="Proteomes" id="UP000054561"/>
    </source>
</evidence>
<keyword evidence="3" id="KW-1185">Reference proteome</keyword>
<dbReference type="Proteomes" id="UP000054561">
    <property type="component" value="Unassembled WGS sequence"/>
</dbReference>
<accession>A0A0D9QDF3</accession>
<organism evidence="2 3">
    <name type="scientific">Plasmodium fragile</name>
    <dbReference type="NCBI Taxonomy" id="5857"/>
    <lineage>
        <taxon>Eukaryota</taxon>
        <taxon>Sar</taxon>
        <taxon>Alveolata</taxon>
        <taxon>Apicomplexa</taxon>
        <taxon>Aconoidasida</taxon>
        <taxon>Haemosporida</taxon>
        <taxon>Plasmodiidae</taxon>
        <taxon>Plasmodium</taxon>
        <taxon>Plasmodium (Plasmodium)</taxon>
    </lineage>
</organism>
<dbReference type="EMBL" id="KQ001762">
    <property type="protein sequence ID" value="KJP85009.1"/>
    <property type="molecule type" value="Genomic_DNA"/>
</dbReference>
<proteinExistence type="predicted"/>